<dbReference type="InterPro" id="IPR023828">
    <property type="entry name" value="Peptidase_S8_Ser-AS"/>
</dbReference>
<dbReference type="SUPFAM" id="SSF52743">
    <property type="entry name" value="Subtilisin-like"/>
    <property type="match status" value="1"/>
</dbReference>
<dbReference type="PRINTS" id="PR00723">
    <property type="entry name" value="SUBTILISIN"/>
</dbReference>
<dbReference type="PROSITE" id="PS51892">
    <property type="entry name" value="SUBTILASE"/>
    <property type="match status" value="1"/>
</dbReference>
<keyword evidence="2 5" id="KW-0645">Protease</keyword>
<dbReference type="AlphaFoldDB" id="D9MP40"/>
<keyword evidence="4 5" id="KW-0720">Serine protease</keyword>
<dbReference type="GO" id="GO:0006508">
    <property type="term" value="P:proteolysis"/>
    <property type="evidence" value="ECO:0007669"/>
    <property type="project" value="UniProtKB-KW"/>
</dbReference>
<dbReference type="GO" id="GO:0004252">
    <property type="term" value="F:serine-type endopeptidase activity"/>
    <property type="evidence" value="ECO:0007669"/>
    <property type="project" value="UniProtKB-UniRule"/>
</dbReference>
<dbReference type="PROSITE" id="PS00138">
    <property type="entry name" value="SUBTILASE_SER"/>
    <property type="match status" value="1"/>
</dbReference>
<reference evidence="9" key="1">
    <citation type="journal article" date="2011" name="Appl. Environ. Microbiol.">
        <title>Metagenomic analysis reveals unexpected subgenomic diversity of magnetotactic bacteria within the phylum Nitrospirae.</title>
        <authorList>
            <person name="Lin W."/>
            <person name="Jogler C."/>
            <person name="Schuler D."/>
            <person name="Pan Y."/>
        </authorList>
    </citation>
    <scope>NUCLEOTIDE SEQUENCE</scope>
</reference>
<evidence type="ECO:0000256" key="5">
    <source>
        <dbReference type="PROSITE-ProRule" id="PRU01240"/>
    </source>
</evidence>
<proteinExistence type="inferred from homology"/>
<dbReference type="InterPro" id="IPR000209">
    <property type="entry name" value="Peptidase_S8/S53_dom"/>
</dbReference>
<evidence type="ECO:0000313" key="9">
    <source>
        <dbReference type="EMBL" id="ADI87729.1"/>
    </source>
</evidence>
<feature type="active site" description="Charge relay system" evidence="5">
    <location>
        <position position="251"/>
    </location>
</feature>
<sequence length="795" mass="82523">MFIIKGGVVSKPIGHKRNLSELVSYLRTLVIVSLMFAAGIDFASAGELQPALQGKVLTAGGYGKLAAKAQRDGSVKVIVQVDATFHPMGSLSAPEGDTQVSAISRAQDKAMEQLASANVMSHYKYKYIPYISMAVDSSALDAVLSISGVTSVVEDKPSKPTTVNWNITKVGAPAAWTSGYDGTGFAVAILDTGVDKNHPILTGKVVSEACYSTTDVAYQSLSMCPGGVTSSTASGSAMPYGGNCPTEECDHGTHVSGIAAGLDAGESAGVAKGANIIAIQVFSRFDSIYYCGTSSSCALSWTSDQLKGLERVYELRAAISIASVNMSLGGDKYTSNCDSDESSTKAAIDNLRSAGIATAIAAGNDGYSNGISAPGCISTAVSVGATTSSDAVATYSNSANILNLLAPGSSIKSSIPNGGYATWNGTSMATPHVAGAWAVLRQAKSTASVTDVLNALTTTGISITDTRNNISKPLIQVDKAVTKLIESTTSYTLSVSKTGSGTVTSAPSGVSCGSTCTAPYVSGTSVVLTAAAASGYNFSSWSGCDSASGTKCTVTMSSNKSVTAVFTAVTSYTLSVSKTGSGTVTSAPTGISCGSACTAPYVSGTSVVLTAAAASGYSFSSWTGCDSAIDTQCTVTMSSDKSVSAAFTWSDYNDAIAKINEIYSLFSTFFGTKSGDVQTGTSTYGTFYVQWYVNGTGLLAWTDGYMYYYNNGQWNYTGNRWMSDLSMAAYMINYIYSQYSAFFGTKSGGITTGTATNGTFYVQWYMNGTGLLAWTDGYMYFYNTGQWNNTSTMWK</sequence>
<name>D9MP40_9BACT</name>
<comment type="similarity">
    <text evidence="1 5 6">Belongs to the peptidase S8 family.</text>
</comment>
<keyword evidence="3 5" id="KW-0378">Hydrolase</keyword>
<organism evidence="9">
    <name type="scientific">uncultured Nitrospirae bacterium MY3-5B</name>
    <dbReference type="NCBI Taxonomy" id="798578"/>
    <lineage>
        <taxon>Bacteria</taxon>
        <taxon>Pseudomonadati</taxon>
        <taxon>Nitrospirota</taxon>
        <taxon>environmental samples</taxon>
    </lineage>
</organism>
<dbReference type="InterPro" id="IPR022398">
    <property type="entry name" value="Peptidase_S8_His-AS"/>
</dbReference>
<feature type="active site" description="Charge relay system" evidence="5">
    <location>
        <position position="191"/>
    </location>
</feature>
<dbReference type="PROSITE" id="PS00136">
    <property type="entry name" value="SUBTILASE_ASP"/>
    <property type="match status" value="1"/>
</dbReference>
<feature type="active site" description="Charge relay system" evidence="5">
    <location>
        <position position="427"/>
    </location>
</feature>
<evidence type="ECO:0000256" key="6">
    <source>
        <dbReference type="RuleBase" id="RU003355"/>
    </source>
</evidence>
<dbReference type="PROSITE" id="PS00137">
    <property type="entry name" value="SUBTILASE_HIS"/>
    <property type="match status" value="1"/>
</dbReference>
<dbReference type="InterPro" id="IPR036852">
    <property type="entry name" value="Peptidase_S8/S53_dom_sf"/>
</dbReference>
<dbReference type="Pfam" id="PF00082">
    <property type="entry name" value="Peptidase_S8"/>
    <property type="match status" value="1"/>
</dbReference>
<feature type="domain" description="Bacterial repeat" evidence="8">
    <location>
        <begin position="572"/>
        <end position="648"/>
    </location>
</feature>
<dbReference type="InterPro" id="IPR015500">
    <property type="entry name" value="Peptidase_S8_subtilisin-rel"/>
</dbReference>
<evidence type="ECO:0000259" key="8">
    <source>
        <dbReference type="Pfam" id="PF18998"/>
    </source>
</evidence>
<dbReference type="InterPro" id="IPR023827">
    <property type="entry name" value="Peptidase_S8_Asp-AS"/>
</dbReference>
<evidence type="ECO:0000256" key="3">
    <source>
        <dbReference type="ARBA" id="ARBA00022801"/>
    </source>
</evidence>
<dbReference type="Pfam" id="PF18998">
    <property type="entry name" value="Flg_new_2"/>
    <property type="match status" value="2"/>
</dbReference>
<dbReference type="PANTHER" id="PTHR43806:SF11">
    <property type="entry name" value="CEREVISIN-RELATED"/>
    <property type="match status" value="1"/>
</dbReference>
<feature type="domain" description="Peptidase S8/S53" evidence="7">
    <location>
        <begin position="182"/>
        <end position="460"/>
    </location>
</feature>
<evidence type="ECO:0000256" key="2">
    <source>
        <dbReference type="ARBA" id="ARBA00022670"/>
    </source>
</evidence>
<dbReference type="InterPro" id="IPR044060">
    <property type="entry name" value="Bacterial_rp_domain"/>
</dbReference>
<accession>D9MP40</accession>
<dbReference type="PANTHER" id="PTHR43806">
    <property type="entry name" value="PEPTIDASE S8"/>
    <property type="match status" value="1"/>
</dbReference>
<evidence type="ECO:0000256" key="4">
    <source>
        <dbReference type="ARBA" id="ARBA00022825"/>
    </source>
</evidence>
<dbReference type="EMBL" id="HM454281">
    <property type="protein sequence ID" value="ADI87729.1"/>
    <property type="molecule type" value="Genomic_DNA"/>
</dbReference>
<feature type="domain" description="Bacterial repeat" evidence="8">
    <location>
        <begin position="491"/>
        <end position="569"/>
    </location>
</feature>
<evidence type="ECO:0000259" key="7">
    <source>
        <dbReference type="Pfam" id="PF00082"/>
    </source>
</evidence>
<gene>
    <name evidence="9" type="ORF">LW3_0260</name>
</gene>
<protein>
    <submittedName>
        <fullName evidence="9">Peptidase S8/S53 subtilisin kexin sedolisin</fullName>
    </submittedName>
</protein>
<dbReference type="Gene3D" id="3.40.50.200">
    <property type="entry name" value="Peptidase S8/S53 domain"/>
    <property type="match status" value="1"/>
</dbReference>
<evidence type="ECO:0000256" key="1">
    <source>
        <dbReference type="ARBA" id="ARBA00011073"/>
    </source>
</evidence>
<dbReference type="InterPro" id="IPR050131">
    <property type="entry name" value="Peptidase_S8_subtilisin-like"/>
</dbReference>